<reference evidence="1" key="1">
    <citation type="submission" date="2019-04" db="EMBL/GenBank/DDBJ databases">
        <title>Friends and foes A comparative genomics study of 23 Aspergillus species from section Flavi.</title>
        <authorList>
            <consortium name="DOE Joint Genome Institute"/>
            <person name="Kjaerbolling I."/>
            <person name="Vesth T."/>
            <person name="Frisvad J.C."/>
            <person name="Nybo J.L."/>
            <person name="Theobald S."/>
            <person name="Kildgaard S."/>
            <person name="Isbrandt T."/>
            <person name="Kuo A."/>
            <person name="Sato A."/>
            <person name="Lyhne E.K."/>
            <person name="Kogle M.E."/>
            <person name="Wiebenga A."/>
            <person name="Kun R.S."/>
            <person name="Lubbers R.J."/>
            <person name="Makela M.R."/>
            <person name="Barry K."/>
            <person name="Chovatia M."/>
            <person name="Clum A."/>
            <person name="Daum C."/>
            <person name="Haridas S."/>
            <person name="He G."/>
            <person name="LaButti K."/>
            <person name="Lipzen A."/>
            <person name="Mondo S."/>
            <person name="Riley R."/>
            <person name="Salamov A."/>
            <person name="Simmons B.A."/>
            <person name="Magnuson J.K."/>
            <person name="Henrissat B."/>
            <person name="Mortensen U.H."/>
            <person name="Larsen T.O."/>
            <person name="Devries R.P."/>
            <person name="Grigoriev I.V."/>
            <person name="Machida M."/>
            <person name="Baker S.E."/>
            <person name="Andersen M.R."/>
        </authorList>
    </citation>
    <scope>NUCLEOTIDE SEQUENCE</scope>
    <source>
        <strain evidence="1">CBS 117612</strain>
    </source>
</reference>
<name>A0A5N6XX74_9EURO</name>
<proteinExistence type="predicted"/>
<dbReference type="Proteomes" id="UP000325558">
    <property type="component" value="Unassembled WGS sequence"/>
</dbReference>
<evidence type="ECO:0000313" key="1">
    <source>
        <dbReference type="EMBL" id="KAE8337747.1"/>
    </source>
</evidence>
<protein>
    <submittedName>
        <fullName evidence="1">Uncharacterized protein</fullName>
    </submittedName>
</protein>
<organism evidence="1">
    <name type="scientific">Aspergillus arachidicola</name>
    <dbReference type="NCBI Taxonomy" id="656916"/>
    <lineage>
        <taxon>Eukaryota</taxon>
        <taxon>Fungi</taxon>
        <taxon>Dikarya</taxon>
        <taxon>Ascomycota</taxon>
        <taxon>Pezizomycotina</taxon>
        <taxon>Eurotiomycetes</taxon>
        <taxon>Eurotiomycetidae</taxon>
        <taxon>Eurotiales</taxon>
        <taxon>Aspergillaceae</taxon>
        <taxon>Aspergillus</taxon>
        <taxon>Aspergillus subgen. Circumdati</taxon>
    </lineage>
</organism>
<dbReference type="EMBL" id="ML737176">
    <property type="protein sequence ID" value="KAE8337747.1"/>
    <property type="molecule type" value="Genomic_DNA"/>
</dbReference>
<dbReference type="AlphaFoldDB" id="A0A5N6XX74"/>
<sequence>MHGALFYFGSIIIAGVLCDYAVSEHFLCYVSKSDRIWSQNGWAVIWEALLCWFLRAIGDFRPLFNFDAYLLLLCPA</sequence>
<accession>A0A5N6XX74</accession>
<gene>
    <name evidence="1" type="ORF">BDV24DRAFT_139514</name>
</gene>